<keyword evidence="1" id="KW-0812">Transmembrane</keyword>
<feature type="transmembrane region" description="Helical" evidence="1">
    <location>
        <begin position="153"/>
        <end position="177"/>
    </location>
</feature>
<evidence type="ECO:0000313" key="3">
    <source>
        <dbReference type="Proteomes" id="UP000324611"/>
    </source>
</evidence>
<feature type="transmembrane region" description="Helical" evidence="1">
    <location>
        <begin position="21"/>
        <end position="45"/>
    </location>
</feature>
<evidence type="ECO:0000313" key="2">
    <source>
        <dbReference type="EMBL" id="KAA2242994.1"/>
    </source>
</evidence>
<keyword evidence="1" id="KW-1133">Transmembrane helix</keyword>
<feature type="transmembrane region" description="Helical" evidence="1">
    <location>
        <begin position="184"/>
        <end position="204"/>
    </location>
</feature>
<name>A0A5B2VW69_9BACT</name>
<dbReference type="PANTHER" id="PTHR37305:SF1">
    <property type="entry name" value="MEMBRANE PROTEIN"/>
    <property type="match status" value="1"/>
</dbReference>
<dbReference type="Proteomes" id="UP000324611">
    <property type="component" value="Unassembled WGS sequence"/>
</dbReference>
<dbReference type="EMBL" id="VUOC01000002">
    <property type="protein sequence ID" value="KAA2242994.1"/>
    <property type="molecule type" value="Genomic_DNA"/>
</dbReference>
<evidence type="ECO:0000256" key="1">
    <source>
        <dbReference type="SAM" id="Phobius"/>
    </source>
</evidence>
<feature type="transmembrane region" description="Helical" evidence="1">
    <location>
        <begin position="108"/>
        <end position="133"/>
    </location>
</feature>
<evidence type="ECO:0008006" key="4">
    <source>
        <dbReference type="Google" id="ProtNLM"/>
    </source>
</evidence>
<organism evidence="2 3">
    <name type="scientific">Chitinophaga agrisoli</name>
    <dbReference type="NCBI Taxonomy" id="2607653"/>
    <lineage>
        <taxon>Bacteria</taxon>
        <taxon>Pseudomonadati</taxon>
        <taxon>Bacteroidota</taxon>
        <taxon>Chitinophagia</taxon>
        <taxon>Chitinophagales</taxon>
        <taxon>Chitinophagaceae</taxon>
        <taxon>Chitinophaga</taxon>
    </lineage>
</organism>
<dbReference type="PANTHER" id="PTHR37305">
    <property type="entry name" value="INTEGRAL MEMBRANE PROTEIN-RELATED"/>
    <property type="match status" value="1"/>
</dbReference>
<feature type="transmembrane region" description="Helical" evidence="1">
    <location>
        <begin position="232"/>
        <end position="252"/>
    </location>
</feature>
<protein>
    <recommendedName>
        <fullName evidence="4">ABC transporter permease</fullName>
    </recommendedName>
</protein>
<reference evidence="2 3" key="2">
    <citation type="submission" date="2019-09" db="EMBL/GenBank/DDBJ databases">
        <authorList>
            <person name="Jin C."/>
        </authorList>
    </citation>
    <scope>NUCLEOTIDE SEQUENCE [LARGE SCALE GENOMIC DNA]</scope>
    <source>
        <strain evidence="2 3">BN140078</strain>
    </source>
</reference>
<feature type="transmembrane region" description="Helical" evidence="1">
    <location>
        <begin position="65"/>
        <end position="87"/>
    </location>
</feature>
<comment type="caution">
    <text evidence="2">The sequence shown here is derived from an EMBL/GenBank/DDBJ whole genome shotgun (WGS) entry which is preliminary data.</text>
</comment>
<reference evidence="2 3" key="1">
    <citation type="submission" date="2019-09" db="EMBL/GenBank/DDBJ databases">
        <title>Chitinophaga ginsengihumi sp. nov., isolated from soil of ginseng rhizosphere.</title>
        <authorList>
            <person name="Lee J."/>
        </authorList>
    </citation>
    <scope>NUCLEOTIDE SEQUENCE [LARGE SCALE GENOMIC DNA]</scope>
    <source>
        <strain evidence="2 3">BN140078</strain>
    </source>
</reference>
<dbReference type="CDD" id="cd21809">
    <property type="entry name" value="ABC-2_lan_permease-like"/>
    <property type="match status" value="1"/>
</dbReference>
<gene>
    <name evidence="2" type="ORF">F0L74_10765</name>
</gene>
<accession>A0A5B2VW69</accession>
<proteinExistence type="predicted"/>
<dbReference type="Pfam" id="PF12730">
    <property type="entry name" value="ABC2_membrane_4"/>
    <property type="match status" value="1"/>
</dbReference>
<keyword evidence="1" id="KW-0472">Membrane</keyword>
<keyword evidence="3" id="KW-1185">Reference proteome</keyword>
<sequence length="258" mass="29149">MPVPFLLSFQSEWLKQRHSAASWIIAGGSLLIPVLFLGVRLYHAADLPAIHTAPRFWEQLYNQTWQIMGAMLMPLGVIVVTSLVTQLEFRNNTWKQLYTTPQGLTTIFFAKMAVILVMVLQCFVIFNIGFYITGVMPALLVKGVPYPAEPLPFLRMLMGNGKFFIACLPIVALQYLLSLQCRNVLLPIGIGIALHITSMLALRWEYGYILPYIYGSLSFLEQGLKHNYPMNIQLLALGHFVLLVAVSFVLFIRKKDKG</sequence>
<dbReference type="RefSeq" id="WP_149837870.1">
    <property type="nucleotide sequence ID" value="NZ_VUOC01000002.1"/>
</dbReference>
<dbReference type="AlphaFoldDB" id="A0A5B2VW69"/>